<dbReference type="PANTHER" id="PTHR23511">
    <property type="entry name" value="SYNAPTIC VESICLE GLYCOPROTEIN 2"/>
    <property type="match status" value="1"/>
</dbReference>
<dbReference type="PANTHER" id="PTHR23511:SF5">
    <property type="entry name" value="MAJOR FACILITATOR-TYPE TRANSPORTER HXNZ-RELATED"/>
    <property type="match status" value="1"/>
</dbReference>
<dbReference type="InterPro" id="IPR020846">
    <property type="entry name" value="MFS_dom"/>
</dbReference>
<dbReference type="InterPro" id="IPR005828">
    <property type="entry name" value="MFS_sugar_transport-like"/>
</dbReference>
<dbReference type="Gene3D" id="1.20.1250.20">
    <property type="entry name" value="MFS general substrate transporter like domains"/>
    <property type="match status" value="1"/>
</dbReference>
<feature type="transmembrane region" description="Helical" evidence="7">
    <location>
        <begin position="53"/>
        <end position="74"/>
    </location>
</feature>
<dbReference type="SUPFAM" id="SSF103473">
    <property type="entry name" value="MFS general substrate transporter"/>
    <property type="match status" value="1"/>
</dbReference>
<evidence type="ECO:0000256" key="7">
    <source>
        <dbReference type="SAM" id="Phobius"/>
    </source>
</evidence>
<feature type="transmembrane region" description="Helical" evidence="7">
    <location>
        <begin position="276"/>
        <end position="300"/>
    </location>
</feature>
<dbReference type="PROSITE" id="PS50850">
    <property type="entry name" value="MFS"/>
    <property type="match status" value="1"/>
</dbReference>
<evidence type="ECO:0000313" key="10">
    <source>
        <dbReference type="Proteomes" id="UP001054837"/>
    </source>
</evidence>
<protein>
    <submittedName>
        <fullName evidence="9">Synaptic vesicle 2-related protein</fullName>
    </submittedName>
</protein>
<dbReference type="InterPro" id="IPR036259">
    <property type="entry name" value="MFS_trans_sf"/>
</dbReference>
<evidence type="ECO:0000256" key="4">
    <source>
        <dbReference type="ARBA" id="ARBA00022692"/>
    </source>
</evidence>
<keyword evidence="6 7" id="KW-0472">Membrane</keyword>
<keyword evidence="4 7" id="KW-0812">Transmembrane</keyword>
<evidence type="ECO:0000256" key="2">
    <source>
        <dbReference type="ARBA" id="ARBA00008335"/>
    </source>
</evidence>
<evidence type="ECO:0000313" key="9">
    <source>
        <dbReference type="EMBL" id="GIY13348.1"/>
    </source>
</evidence>
<proteinExistence type="inferred from homology"/>
<comment type="caution">
    <text evidence="9">The sequence shown here is derived from an EMBL/GenBank/DDBJ whole genome shotgun (WGS) entry which is preliminary data.</text>
</comment>
<feature type="transmembrane region" description="Helical" evidence="7">
    <location>
        <begin position="136"/>
        <end position="159"/>
    </location>
</feature>
<dbReference type="Pfam" id="PF00083">
    <property type="entry name" value="Sugar_tr"/>
    <property type="match status" value="1"/>
</dbReference>
<dbReference type="EMBL" id="BPLQ01005215">
    <property type="protein sequence ID" value="GIY13348.1"/>
    <property type="molecule type" value="Genomic_DNA"/>
</dbReference>
<evidence type="ECO:0000259" key="8">
    <source>
        <dbReference type="PROSITE" id="PS50850"/>
    </source>
</evidence>
<feature type="transmembrane region" description="Helical" evidence="7">
    <location>
        <begin position="306"/>
        <end position="328"/>
    </location>
</feature>
<evidence type="ECO:0000256" key="6">
    <source>
        <dbReference type="ARBA" id="ARBA00023136"/>
    </source>
</evidence>
<keyword evidence="3" id="KW-0813">Transport</keyword>
<feature type="transmembrane region" description="Helical" evidence="7">
    <location>
        <begin position="194"/>
        <end position="212"/>
    </location>
</feature>
<evidence type="ECO:0000256" key="3">
    <source>
        <dbReference type="ARBA" id="ARBA00022448"/>
    </source>
</evidence>
<feature type="transmembrane region" description="Helical" evidence="7">
    <location>
        <begin position="27"/>
        <end position="47"/>
    </location>
</feature>
<comment type="similarity">
    <text evidence="2">Belongs to the major facilitator superfamily.</text>
</comment>
<feature type="transmembrane region" description="Helical" evidence="7">
    <location>
        <begin position="243"/>
        <end position="264"/>
    </location>
</feature>
<feature type="transmembrane region" description="Helical" evidence="7">
    <location>
        <begin position="219"/>
        <end position="237"/>
    </location>
</feature>
<dbReference type="Proteomes" id="UP001054837">
    <property type="component" value="Unassembled WGS sequence"/>
</dbReference>
<evidence type="ECO:0000256" key="5">
    <source>
        <dbReference type="ARBA" id="ARBA00022989"/>
    </source>
</evidence>
<reference evidence="9 10" key="1">
    <citation type="submission" date="2021-06" db="EMBL/GenBank/DDBJ databases">
        <title>Caerostris darwini draft genome.</title>
        <authorList>
            <person name="Kono N."/>
            <person name="Arakawa K."/>
        </authorList>
    </citation>
    <scope>NUCLEOTIDE SEQUENCE [LARGE SCALE GENOMIC DNA]</scope>
</reference>
<keyword evidence="5 7" id="KW-1133">Transmembrane helix</keyword>
<comment type="subcellular location">
    <subcellularLocation>
        <location evidence="1">Membrane</location>
        <topology evidence="1">Multi-pass membrane protein</topology>
    </subcellularLocation>
</comment>
<dbReference type="AlphaFoldDB" id="A0AAV4QUL9"/>
<dbReference type="GO" id="GO:0016020">
    <property type="term" value="C:membrane"/>
    <property type="evidence" value="ECO:0007669"/>
    <property type="project" value="UniProtKB-SubCell"/>
</dbReference>
<sequence>MVTKKFLHVTLNSEYCPTDVRGKTGFYLCYFWSMGSIGVILLMWLVMEYIGSWRVLLVCAAVPSFIVILSLKWYPESARYYLVSGQQENAERILRKLAETNRAELPPGRLIHVGEEAKRGRIGDLLSPDYRRTSLLFWYIWLATAVGYYGIALLSPLIIQKGSLSVEGANGTFGYNMRDPVPCSRFTRQNYIDLLWTSAAEFPGLIVFTFLVERMRRKTLLCCACIISSILSVLLLLKVHKILNLLILFAARAILVSIFQLNYIMTSEAYPTTMRAVAMGTGTSFCRLGGLIVPYIAQVLVLENPVAAMCLLGGLLLVAGLMAIFLPFETRGAGMKESHTYQK</sequence>
<dbReference type="GO" id="GO:0022857">
    <property type="term" value="F:transmembrane transporter activity"/>
    <property type="evidence" value="ECO:0007669"/>
    <property type="project" value="InterPro"/>
</dbReference>
<feature type="domain" description="Major facilitator superfamily (MFS) profile" evidence="8">
    <location>
        <begin position="1"/>
        <end position="331"/>
    </location>
</feature>
<gene>
    <name evidence="9" type="primary">SVOP</name>
    <name evidence="9" type="ORF">CDAR_241671</name>
</gene>
<accession>A0AAV4QUL9</accession>
<name>A0AAV4QUL9_9ARAC</name>
<evidence type="ECO:0000256" key="1">
    <source>
        <dbReference type="ARBA" id="ARBA00004141"/>
    </source>
</evidence>
<organism evidence="9 10">
    <name type="scientific">Caerostris darwini</name>
    <dbReference type="NCBI Taxonomy" id="1538125"/>
    <lineage>
        <taxon>Eukaryota</taxon>
        <taxon>Metazoa</taxon>
        <taxon>Ecdysozoa</taxon>
        <taxon>Arthropoda</taxon>
        <taxon>Chelicerata</taxon>
        <taxon>Arachnida</taxon>
        <taxon>Araneae</taxon>
        <taxon>Araneomorphae</taxon>
        <taxon>Entelegynae</taxon>
        <taxon>Araneoidea</taxon>
        <taxon>Araneidae</taxon>
        <taxon>Caerostris</taxon>
    </lineage>
</organism>
<keyword evidence="10" id="KW-1185">Reference proteome</keyword>